<accession>A0A1T2LBQ3</accession>
<dbReference type="InterPro" id="IPR052383">
    <property type="entry name" value="Anti-sigma-E_RseA-like"/>
</dbReference>
<keyword evidence="3" id="KW-1185">Reference proteome</keyword>
<dbReference type="InterPro" id="IPR036147">
    <property type="entry name" value="Anti-sigma_E_RseA_N_sf"/>
</dbReference>
<dbReference type="GO" id="GO:0016989">
    <property type="term" value="F:sigma factor antagonist activity"/>
    <property type="evidence" value="ECO:0007669"/>
    <property type="project" value="InterPro"/>
</dbReference>
<proteinExistence type="predicted"/>
<dbReference type="Gene3D" id="1.10.10.880">
    <property type="entry name" value="Anti sigma-E protein RseA, N-terminal domain"/>
    <property type="match status" value="1"/>
</dbReference>
<dbReference type="EMBL" id="MPRK01000035">
    <property type="protein sequence ID" value="OOZ42464.1"/>
    <property type="molecule type" value="Genomic_DNA"/>
</dbReference>
<protein>
    <recommendedName>
        <fullName evidence="1">Anti sigma-E protein RseA N-terminal domain-containing protein</fullName>
    </recommendedName>
</protein>
<name>A0A1T2LBQ3_9GAMM</name>
<dbReference type="SUPFAM" id="SSF89069">
    <property type="entry name" value="N-terminal, cytoplasmic domain of anti-sigmaE factor RseA"/>
    <property type="match status" value="1"/>
</dbReference>
<comment type="caution">
    <text evidence="2">The sequence shown here is derived from an EMBL/GenBank/DDBJ whole genome shotgun (WGS) entry which is preliminary data.</text>
</comment>
<dbReference type="PANTHER" id="PTHR38104:SF1">
    <property type="entry name" value="ANTI-SIGMA-E FACTOR RSEA"/>
    <property type="match status" value="1"/>
</dbReference>
<evidence type="ECO:0000313" key="3">
    <source>
        <dbReference type="Proteomes" id="UP000190198"/>
    </source>
</evidence>
<reference evidence="2 3" key="1">
    <citation type="submission" date="2016-11" db="EMBL/GenBank/DDBJ databases">
        <title>Mixed transmission modes and dynamic genome evolution in an obligate animal-bacterial symbiosis.</title>
        <authorList>
            <person name="Russell S.L."/>
            <person name="Corbett-Detig R.B."/>
            <person name="Cavanaugh C.M."/>
        </authorList>
    </citation>
    <scope>NUCLEOTIDE SEQUENCE [LARGE SCALE GENOMIC DNA]</scope>
    <source>
        <strain evidence="2">Sp-SM6</strain>
    </source>
</reference>
<evidence type="ECO:0000259" key="1">
    <source>
        <dbReference type="Pfam" id="PF03872"/>
    </source>
</evidence>
<dbReference type="Pfam" id="PF03872">
    <property type="entry name" value="RseA_N"/>
    <property type="match status" value="1"/>
</dbReference>
<dbReference type="RefSeq" id="WP_078476400.1">
    <property type="nucleotide sequence ID" value="NZ_MPRK01000035.1"/>
</dbReference>
<sequence>MKKMTNPDPEQLSALLDGEISYKDGKQLIDSLLTRQETKATLARYQTVRACLNGETAEINHADLFESIHNQLADEPVILAPAAIKGGVSQGIKRFASGGALAAGVAAAVIFGVNSLSTNVQGPAFVADSGNTPAVVMAPTTVSAPAGAEQLRPDRRELEIYLEEHESLVSRGSLGAGLPLATMVGYEGF</sequence>
<dbReference type="Proteomes" id="UP000190198">
    <property type="component" value="Unassembled WGS sequence"/>
</dbReference>
<dbReference type="OrthoDB" id="6194196at2"/>
<feature type="domain" description="Anti sigma-E protein RseA N-terminal" evidence="1">
    <location>
        <begin position="10"/>
        <end position="84"/>
    </location>
</feature>
<gene>
    <name evidence="2" type="ORF">BOW52_03130</name>
</gene>
<evidence type="ECO:0000313" key="2">
    <source>
        <dbReference type="EMBL" id="OOZ42464.1"/>
    </source>
</evidence>
<dbReference type="AlphaFoldDB" id="A0A1T2LBQ3"/>
<dbReference type="PANTHER" id="PTHR38104">
    <property type="match status" value="1"/>
</dbReference>
<dbReference type="InterPro" id="IPR005572">
    <property type="entry name" value="Anti-sigma_E_RseA_N"/>
</dbReference>
<organism evidence="2 3">
    <name type="scientific">Solemya elarraichensis gill symbiont</name>
    <dbReference type="NCBI Taxonomy" id="1918949"/>
    <lineage>
        <taxon>Bacteria</taxon>
        <taxon>Pseudomonadati</taxon>
        <taxon>Pseudomonadota</taxon>
        <taxon>Gammaproteobacteria</taxon>
        <taxon>sulfur-oxidizing symbionts</taxon>
    </lineage>
</organism>
<dbReference type="CDD" id="cd16328">
    <property type="entry name" value="RseA_N"/>
    <property type="match status" value="1"/>
</dbReference>